<protein>
    <submittedName>
        <fullName evidence="3">Uncharacterized protein</fullName>
    </submittedName>
</protein>
<name>E3QU47_COLGM</name>
<feature type="region of interest" description="Disordered" evidence="1">
    <location>
        <begin position="62"/>
        <end position="106"/>
    </location>
</feature>
<feature type="transmembrane region" description="Helical" evidence="2">
    <location>
        <begin position="232"/>
        <end position="252"/>
    </location>
</feature>
<sequence length="281" mass="31676">MLGALESEVHLQYMDRLSRSLQSTFDFFHAEIRECRDTLSRLEMEEAKKLVIPEMGIPRTRSMSSAVEPVPFSSAGRSRVNQTRPLRPRKLRKSPPSPPFQYGRSRARRMAADKEPRLWRILGLSLVTWLVVLSLPFTVLATFLCEAAEGVPMYDSNFHSTLSQQLLGFGGLYAIVKPQLEQWLAVLKRSDYGRDPPKGIKTKWPITFNCLVGTAFLTLLASSPIYPYHPQSSIPLGAVAAICANLATLLIIEDTGTQIVVQGEMIEGLEHQLDDYRRRDM</sequence>
<keyword evidence="2" id="KW-0472">Membrane</keyword>
<dbReference type="VEuPathDB" id="FungiDB:GLRG_09529"/>
<evidence type="ECO:0000256" key="2">
    <source>
        <dbReference type="SAM" id="Phobius"/>
    </source>
</evidence>
<keyword evidence="2" id="KW-1133">Transmembrane helix</keyword>
<reference evidence="4" key="1">
    <citation type="journal article" date="2012" name="Nat. Genet.">
        <title>Lifestyle transitions in plant pathogenic Colletotrichum fungi deciphered by genome and transcriptome analyses.</title>
        <authorList>
            <person name="O'Connell R.J."/>
            <person name="Thon M.R."/>
            <person name="Hacquard S."/>
            <person name="Amyotte S.G."/>
            <person name="Kleemann J."/>
            <person name="Torres M.F."/>
            <person name="Damm U."/>
            <person name="Buiate E.A."/>
            <person name="Epstein L."/>
            <person name="Alkan N."/>
            <person name="Altmueller J."/>
            <person name="Alvarado-Balderrama L."/>
            <person name="Bauser C.A."/>
            <person name="Becker C."/>
            <person name="Birren B.W."/>
            <person name="Chen Z."/>
            <person name="Choi J."/>
            <person name="Crouch J.A."/>
            <person name="Duvick J.P."/>
            <person name="Farman M.A."/>
            <person name="Gan P."/>
            <person name="Heiman D."/>
            <person name="Henrissat B."/>
            <person name="Howard R.J."/>
            <person name="Kabbage M."/>
            <person name="Koch C."/>
            <person name="Kracher B."/>
            <person name="Kubo Y."/>
            <person name="Law A.D."/>
            <person name="Lebrun M.-H."/>
            <person name="Lee Y.-H."/>
            <person name="Miyara I."/>
            <person name="Moore N."/>
            <person name="Neumann U."/>
            <person name="Nordstroem K."/>
            <person name="Panaccione D.G."/>
            <person name="Panstruga R."/>
            <person name="Place M."/>
            <person name="Proctor R.H."/>
            <person name="Prusky D."/>
            <person name="Rech G."/>
            <person name="Reinhardt R."/>
            <person name="Rollins J.A."/>
            <person name="Rounsley S."/>
            <person name="Schardl C.L."/>
            <person name="Schwartz D.C."/>
            <person name="Shenoy N."/>
            <person name="Shirasu K."/>
            <person name="Sikhakolli U.R."/>
            <person name="Stueber K."/>
            <person name="Sukno S.A."/>
            <person name="Sweigard J.A."/>
            <person name="Takano Y."/>
            <person name="Takahara H."/>
            <person name="Trail F."/>
            <person name="van der Does H.C."/>
            <person name="Voll L.M."/>
            <person name="Will I."/>
            <person name="Young S."/>
            <person name="Zeng Q."/>
            <person name="Zhang J."/>
            <person name="Zhou S."/>
            <person name="Dickman M.B."/>
            <person name="Schulze-Lefert P."/>
            <person name="Ver Loren van Themaat E."/>
            <person name="Ma L.-J."/>
            <person name="Vaillancourt L.J."/>
        </authorList>
    </citation>
    <scope>NUCLEOTIDE SEQUENCE [LARGE SCALE GENOMIC DNA]</scope>
    <source>
        <strain evidence="4">M1.001 / M2 / FGSC 10212</strain>
    </source>
</reference>
<evidence type="ECO:0000256" key="1">
    <source>
        <dbReference type="SAM" id="MobiDB-lite"/>
    </source>
</evidence>
<proteinExistence type="predicted"/>
<dbReference type="AlphaFoldDB" id="E3QU47"/>
<dbReference type="RefSeq" id="XP_008098405.1">
    <property type="nucleotide sequence ID" value="XM_008100214.1"/>
</dbReference>
<feature type="transmembrane region" description="Helical" evidence="2">
    <location>
        <begin position="206"/>
        <end position="226"/>
    </location>
</feature>
<keyword evidence="4" id="KW-1185">Reference proteome</keyword>
<dbReference type="EMBL" id="GG697379">
    <property type="protein sequence ID" value="EFQ34385.1"/>
    <property type="molecule type" value="Genomic_DNA"/>
</dbReference>
<dbReference type="Proteomes" id="UP000008782">
    <property type="component" value="Unassembled WGS sequence"/>
</dbReference>
<accession>E3QU47</accession>
<keyword evidence="2" id="KW-0812">Transmembrane</keyword>
<evidence type="ECO:0000313" key="3">
    <source>
        <dbReference type="EMBL" id="EFQ34385.1"/>
    </source>
</evidence>
<dbReference type="OrthoDB" id="6133115at2759"/>
<dbReference type="GeneID" id="24414894"/>
<evidence type="ECO:0000313" key="4">
    <source>
        <dbReference type="Proteomes" id="UP000008782"/>
    </source>
</evidence>
<feature type="transmembrane region" description="Helical" evidence="2">
    <location>
        <begin position="118"/>
        <end position="144"/>
    </location>
</feature>
<dbReference type="eggNOG" id="ENOG502T9V5">
    <property type="taxonomic scope" value="Eukaryota"/>
</dbReference>
<dbReference type="HOGENOM" id="CLU_1111302_0_0_1"/>
<gene>
    <name evidence="3" type="ORF">GLRG_09529</name>
</gene>
<organism evidence="4">
    <name type="scientific">Colletotrichum graminicola (strain M1.001 / M2 / FGSC 10212)</name>
    <name type="common">Maize anthracnose fungus</name>
    <name type="synonym">Glomerella graminicola</name>
    <dbReference type="NCBI Taxonomy" id="645133"/>
    <lineage>
        <taxon>Eukaryota</taxon>
        <taxon>Fungi</taxon>
        <taxon>Dikarya</taxon>
        <taxon>Ascomycota</taxon>
        <taxon>Pezizomycotina</taxon>
        <taxon>Sordariomycetes</taxon>
        <taxon>Hypocreomycetidae</taxon>
        <taxon>Glomerellales</taxon>
        <taxon>Glomerellaceae</taxon>
        <taxon>Colletotrichum</taxon>
        <taxon>Colletotrichum graminicola species complex</taxon>
    </lineage>
</organism>